<proteinExistence type="predicted"/>
<evidence type="ECO:0000313" key="1">
    <source>
        <dbReference type="EMBL" id="QHU09347.1"/>
    </source>
</evidence>
<accession>A0A6C0JY92</accession>
<name>A0A6C0JY92_9ZZZZ</name>
<sequence>MKGYILLFLYFHPIYSILTKPMGHFLEYKDNNKYVKRLFYMTQNKLKKQLSCVYCKGCGYLTCYCSTGCWMCEETTLLKCYVCAGNGKGRYAYVKIPS</sequence>
<dbReference type="AlphaFoldDB" id="A0A6C0JY92"/>
<dbReference type="EMBL" id="MN740709">
    <property type="protein sequence ID" value="QHU09347.1"/>
    <property type="molecule type" value="Genomic_DNA"/>
</dbReference>
<organism evidence="1">
    <name type="scientific">viral metagenome</name>
    <dbReference type="NCBI Taxonomy" id="1070528"/>
    <lineage>
        <taxon>unclassified sequences</taxon>
        <taxon>metagenomes</taxon>
        <taxon>organismal metagenomes</taxon>
    </lineage>
</organism>
<reference evidence="1" key="1">
    <citation type="journal article" date="2020" name="Nature">
        <title>Giant virus diversity and host interactions through global metagenomics.</title>
        <authorList>
            <person name="Schulz F."/>
            <person name="Roux S."/>
            <person name="Paez-Espino D."/>
            <person name="Jungbluth S."/>
            <person name="Walsh D.A."/>
            <person name="Denef V.J."/>
            <person name="McMahon K.D."/>
            <person name="Konstantinidis K.T."/>
            <person name="Eloe-Fadrosh E.A."/>
            <person name="Kyrpides N.C."/>
            <person name="Woyke T."/>
        </authorList>
    </citation>
    <scope>NUCLEOTIDE SEQUENCE</scope>
    <source>
        <strain evidence="1">GVMAG-S-1074260-58</strain>
    </source>
</reference>
<protein>
    <submittedName>
        <fullName evidence="1">Uncharacterized protein</fullName>
    </submittedName>
</protein>